<feature type="region of interest" description="Disordered" evidence="6">
    <location>
        <begin position="1"/>
        <end position="28"/>
    </location>
</feature>
<dbReference type="GO" id="GO:0005829">
    <property type="term" value="C:cytosol"/>
    <property type="evidence" value="ECO:0007669"/>
    <property type="project" value="TreeGrafter"/>
</dbReference>
<dbReference type="GO" id="GO:0005634">
    <property type="term" value="C:nucleus"/>
    <property type="evidence" value="ECO:0007669"/>
    <property type="project" value="UniProtKB-SubCell"/>
</dbReference>
<evidence type="ECO:0000313" key="7">
    <source>
        <dbReference type="EMBL" id="OQR73040.1"/>
    </source>
</evidence>
<comment type="caution">
    <text evidence="7">The sequence shown here is derived from an EMBL/GenBank/DDBJ whole genome shotgun (WGS) entry which is preliminary data.</text>
</comment>
<evidence type="ECO:0000256" key="6">
    <source>
        <dbReference type="SAM" id="MobiDB-lite"/>
    </source>
</evidence>
<dbReference type="Proteomes" id="UP000192247">
    <property type="component" value="Unassembled WGS sequence"/>
</dbReference>
<dbReference type="OrthoDB" id="5951908at2759"/>
<feature type="compositionally biased region" description="Polar residues" evidence="6">
    <location>
        <begin position="1"/>
        <end position="10"/>
    </location>
</feature>
<evidence type="ECO:0000313" key="8">
    <source>
        <dbReference type="Proteomes" id="UP000192247"/>
    </source>
</evidence>
<protein>
    <submittedName>
        <fullName evidence="7">Mid1-interacting protein 1-like</fullName>
    </submittedName>
</protein>
<keyword evidence="5" id="KW-0539">Nucleus</keyword>
<reference evidence="7 8" key="1">
    <citation type="journal article" date="2017" name="Gigascience">
        <title>Draft genome of the honey bee ectoparasitic mite, Tropilaelaps mercedesae, is shaped by the parasitic life history.</title>
        <authorList>
            <person name="Dong X."/>
            <person name="Armstrong S.D."/>
            <person name="Xia D."/>
            <person name="Makepeace B.L."/>
            <person name="Darby A.C."/>
            <person name="Kadowaki T."/>
        </authorList>
    </citation>
    <scope>NUCLEOTIDE SEQUENCE [LARGE SCALE GENOMIC DNA]</scope>
    <source>
        <strain evidence="7">Wuxi-XJTLU</strain>
    </source>
</reference>
<dbReference type="FunCoup" id="A0A1V9XHP0">
    <property type="interactions" value="192"/>
</dbReference>
<dbReference type="InterPro" id="IPR009786">
    <property type="entry name" value="Spot_14"/>
</dbReference>
<organism evidence="7 8">
    <name type="scientific">Tropilaelaps mercedesae</name>
    <dbReference type="NCBI Taxonomy" id="418985"/>
    <lineage>
        <taxon>Eukaryota</taxon>
        <taxon>Metazoa</taxon>
        <taxon>Ecdysozoa</taxon>
        <taxon>Arthropoda</taxon>
        <taxon>Chelicerata</taxon>
        <taxon>Arachnida</taxon>
        <taxon>Acari</taxon>
        <taxon>Parasitiformes</taxon>
        <taxon>Mesostigmata</taxon>
        <taxon>Gamasina</taxon>
        <taxon>Dermanyssoidea</taxon>
        <taxon>Laelapidae</taxon>
        <taxon>Tropilaelaps</taxon>
    </lineage>
</organism>
<gene>
    <name evidence="7" type="ORF">BIW11_01202</name>
</gene>
<feature type="compositionally biased region" description="Polar residues" evidence="6">
    <location>
        <begin position="216"/>
        <end position="235"/>
    </location>
</feature>
<comment type="subcellular location">
    <subcellularLocation>
        <location evidence="2">Cytoplasm</location>
    </subcellularLocation>
    <subcellularLocation>
        <location evidence="1">Nucleus</location>
    </subcellularLocation>
</comment>
<dbReference type="GO" id="GO:0046890">
    <property type="term" value="P:regulation of lipid biosynthetic process"/>
    <property type="evidence" value="ECO:0007669"/>
    <property type="project" value="TreeGrafter"/>
</dbReference>
<dbReference type="Pfam" id="PF07084">
    <property type="entry name" value="Spot_14"/>
    <property type="match status" value="2"/>
</dbReference>
<evidence type="ECO:0000256" key="5">
    <source>
        <dbReference type="ARBA" id="ARBA00023242"/>
    </source>
</evidence>
<feature type="compositionally biased region" description="Polar residues" evidence="6">
    <location>
        <begin position="113"/>
        <end position="124"/>
    </location>
</feature>
<keyword evidence="4" id="KW-0963">Cytoplasm</keyword>
<dbReference type="PANTHER" id="PTHR14315">
    <property type="entry name" value="SPOT14 FAMILY MEMBER"/>
    <property type="match status" value="1"/>
</dbReference>
<dbReference type="PANTHER" id="PTHR14315:SF17">
    <property type="entry name" value="MIP21584P"/>
    <property type="match status" value="1"/>
</dbReference>
<dbReference type="Gene3D" id="6.10.140.1610">
    <property type="match status" value="1"/>
</dbReference>
<proteinExistence type="inferred from homology"/>
<dbReference type="InParanoid" id="A0A1V9XHP0"/>
<evidence type="ECO:0000256" key="4">
    <source>
        <dbReference type="ARBA" id="ARBA00022490"/>
    </source>
</evidence>
<dbReference type="EMBL" id="MNPL01010586">
    <property type="protein sequence ID" value="OQR73040.1"/>
    <property type="molecule type" value="Genomic_DNA"/>
</dbReference>
<evidence type="ECO:0000256" key="3">
    <source>
        <dbReference type="ARBA" id="ARBA00009488"/>
    </source>
</evidence>
<dbReference type="InterPro" id="IPR053719">
    <property type="entry name" value="Lipogen_MT_Stabilize_sf"/>
</dbReference>
<keyword evidence="8" id="KW-1185">Reference proteome</keyword>
<sequence>MYHQSLNVPRSSRDGGNGSGGSSGQKSLSFLEQPGRAYSTQSILTAMNRFVRSVDNMHATILVPSKLRDMQLDGRVPPPHPIKASDPHSFYGVLNDVKDELLWGPGSVLLSSEHPSQNLQLSRPHSSSQQQQHHHHHHHSVPTPMPTNSGLGGSGSLSSSYSAGPASNGRNHVLRAPSVLGTRETDSLGSAGSDQDTDSDSLSESMLTDPEVQGVLKQSSGSKTDSESLSDTTGSEEGRDSLEHGRHLASAFRHHLQGLHVILHQLADSADYLTTRYQQEIESSDH</sequence>
<evidence type="ECO:0000256" key="1">
    <source>
        <dbReference type="ARBA" id="ARBA00004123"/>
    </source>
</evidence>
<comment type="similarity">
    <text evidence="3">Belongs to the SPOT14 family.</text>
</comment>
<evidence type="ECO:0000256" key="2">
    <source>
        <dbReference type="ARBA" id="ARBA00004496"/>
    </source>
</evidence>
<name>A0A1V9XHP0_9ACAR</name>
<accession>A0A1V9XHP0</accession>
<feature type="region of interest" description="Disordered" evidence="6">
    <location>
        <begin position="113"/>
        <end position="242"/>
    </location>
</feature>
<dbReference type="AlphaFoldDB" id="A0A1V9XHP0"/>
<feature type="compositionally biased region" description="Low complexity" evidence="6">
    <location>
        <begin position="156"/>
        <end position="169"/>
    </location>
</feature>